<feature type="chain" id="PRO_5031376051" description="EF-hand domain-containing protein" evidence="2">
    <location>
        <begin position="20"/>
        <end position="581"/>
    </location>
</feature>
<name>A0A7S1PYE4_ALECA</name>
<accession>A0A7S1PYE4</accession>
<organism evidence="4">
    <name type="scientific">Alexandrium catenella</name>
    <name type="common">Red tide dinoflagellate</name>
    <name type="synonym">Gonyaulax catenella</name>
    <dbReference type="NCBI Taxonomy" id="2925"/>
    <lineage>
        <taxon>Eukaryota</taxon>
        <taxon>Sar</taxon>
        <taxon>Alveolata</taxon>
        <taxon>Dinophyceae</taxon>
        <taxon>Gonyaulacales</taxon>
        <taxon>Pyrocystaceae</taxon>
        <taxon>Alexandrium</taxon>
    </lineage>
</organism>
<evidence type="ECO:0000313" key="4">
    <source>
        <dbReference type="EMBL" id="CAD9107460.1"/>
    </source>
</evidence>
<keyword evidence="2" id="KW-0732">Signal</keyword>
<reference evidence="4" key="1">
    <citation type="submission" date="2021-01" db="EMBL/GenBank/DDBJ databases">
        <authorList>
            <person name="Corre E."/>
            <person name="Pelletier E."/>
            <person name="Niang G."/>
            <person name="Scheremetjew M."/>
            <person name="Finn R."/>
            <person name="Kale V."/>
            <person name="Holt S."/>
            <person name="Cochrane G."/>
            <person name="Meng A."/>
            <person name="Brown T."/>
            <person name="Cohen L."/>
        </authorList>
    </citation>
    <scope>NUCLEOTIDE SEQUENCE</scope>
    <source>
        <strain evidence="4">OF101</strain>
    </source>
</reference>
<evidence type="ECO:0000256" key="2">
    <source>
        <dbReference type="SAM" id="SignalP"/>
    </source>
</evidence>
<dbReference type="Gene3D" id="3.40.50.1820">
    <property type="entry name" value="alpha/beta hydrolase"/>
    <property type="match status" value="1"/>
</dbReference>
<dbReference type="InterPro" id="IPR002048">
    <property type="entry name" value="EF_hand_dom"/>
</dbReference>
<feature type="domain" description="EF-hand" evidence="3">
    <location>
        <begin position="37"/>
        <end position="72"/>
    </location>
</feature>
<dbReference type="AlphaFoldDB" id="A0A7S1PYE4"/>
<dbReference type="InterPro" id="IPR018247">
    <property type="entry name" value="EF_Hand_1_Ca_BS"/>
</dbReference>
<dbReference type="Pfam" id="PF01764">
    <property type="entry name" value="Lipase_3"/>
    <property type="match status" value="1"/>
</dbReference>
<dbReference type="InterPro" id="IPR029058">
    <property type="entry name" value="AB_hydrolase_fold"/>
</dbReference>
<dbReference type="InterPro" id="IPR002921">
    <property type="entry name" value="Fungal_lipase-type"/>
</dbReference>
<dbReference type="SUPFAM" id="SSF47473">
    <property type="entry name" value="EF-hand"/>
    <property type="match status" value="1"/>
</dbReference>
<evidence type="ECO:0000256" key="1">
    <source>
        <dbReference type="ARBA" id="ARBA00022837"/>
    </source>
</evidence>
<gene>
    <name evidence="4" type="ORF">ACAT0790_LOCUS10605</name>
</gene>
<dbReference type="SUPFAM" id="SSF53474">
    <property type="entry name" value="alpha/beta-Hydrolases"/>
    <property type="match status" value="1"/>
</dbReference>
<keyword evidence="1" id="KW-0106">Calcium</keyword>
<dbReference type="PROSITE" id="PS50222">
    <property type="entry name" value="EF_HAND_2"/>
    <property type="match status" value="1"/>
</dbReference>
<dbReference type="InterPro" id="IPR011992">
    <property type="entry name" value="EF-hand-dom_pair"/>
</dbReference>
<evidence type="ECO:0000259" key="3">
    <source>
        <dbReference type="PROSITE" id="PS50222"/>
    </source>
</evidence>
<feature type="signal peptide" evidence="2">
    <location>
        <begin position="1"/>
        <end position="19"/>
    </location>
</feature>
<sequence length="581" mass="63692">MCPHWCMALLLASFGQTSAIRLKAKQRAPSSSEAMTAFREKILFRFTHVDTDGDGRVSLEEMKSGFGHEPEHVGEGLLRQMLAECAGDPLALECTRGQMEKALDVWVASHAERTAVALLESNPEHGFMDVRDLNKTDLLLPCGPSAALKPGAGFEGVVCRVHGAKCVRNGNLVAWSLGDVCHSRTCVCEATAETKRLAKVGLMGAAAVTTARNFSDPGDEMMMPSCGDGWTGDKIVGRLDGIHTHMNAIETMAAKNMLNYLAPYVAKNWSKEDFADTEVGFYKTRTHELTKGKPDGKVCMFSWQATRSMGDWKLNVMFKQRNFRYAPPSAGVMSQEGLVLSYDSVREQLMQKFQDECCTPDFTADKIIISGHSHGGAMAALHAVDMISQWKCKGRDLRAKDLAVILVAPHSGMFTSSAITNVFSCNDPAACLAGSVATITTVGDYVGDGRMRLSFGSVPRHPSEVFRVPCPEIPPGANYNNEMDDYTDFWCHGMYNYVPEVERRLVGQAGWGSTCGGVCGNPNRMVQCNQWVLMGGTGCSYANNSWLLPETKCEGRWLPNEERCDCHFDLCTELTKHGCHS</sequence>
<dbReference type="GO" id="GO:0006629">
    <property type="term" value="P:lipid metabolic process"/>
    <property type="evidence" value="ECO:0007669"/>
    <property type="project" value="InterPro"/>
</dbReference>
<dbReference type="EMBL" id="HBGE01017772">
    <property type="protein sequence ID" value="CAD9107460.1"/>
    <property type="molecule type" value="Transcribed_RNA"/>
</dbReference>
<proteinExistence type="predicted"/>
<dbReference type="PROSITE" id="PS00018">
    <property type="entry name" value="EF_HAND_1"/>
    <property type="match status" value="1"/>
</dbReference>
<protein>
    <recommendedName>
        <fullName evidence="3">EF-hand domain-containing protein</fullName>
    </recommendedName>
</protein>
<dbReference type="GO" id="GO:0005509">
    <property type="term" value="F:calcium ion binding"/>
    <property type="evidence" value="ECO:0007669"/>
    <property type="project" value="InterPro"/>
</dbReference>